<evidence type="ECO:0000313" key="2">
    <source>
        <dbReference type="EMBL" id="ACO25759.1"/>
    </source>
</evidence>
<keyword evidence="1" id="KW-0812">Transmembrane</keyword>
<dbReference type="KEGG" id="bcx:BCA_A0156"/>
<keyword evidence="1" id="KW-0472">Membrane</keyword>
<dbReference type="AlphaFoldDB" id="A0A125YA19"/>
<geneLocation type="plasmid" evidence="2 3">
    <name>p03BB102_179</name>
</geneLocation>
<keyword evidence="1" id="KW-1133">Transmembrane helix</keyword>
<dbReference type="Pfam" id="PF12784">
    <property type="entry name" value="PDDEXK_2"/>
    <property type="match status" value="1"/>
</dbReference>
<feature type="transmembrane region" description="Helical" evidence="1">
    <location>
        <begin position="6"/>
        <end position="28"/>
    </location>
</feature>
<dbReference type="EMBL" id="CP001406">
    <property type="protein sequence ID" value="ACO25759.1"/>
    <property type="molecule type" value="Genomic_DNA"/>
</dbReference>
<keyword evidence="2" id="KW-0614">Plasmid</keyword>
<reference evidence="2 3" key="1">
    <citation type="submission" date="2009-02" db="EMBL/GenBank/DDBJ databases">
        <title>Genome sequence of Bacillus cereus 03BB102.</title>
        <authorList>
            <person name="Dodson R.J."/>
            <person name="Jackson P."/>
            <person name="Munk A.C."/>
            <person name="Brettin T."/>
            <person name="Bruce D."/>
            <person name="Detter C."/>
            <person name="Tapia R."/>
            <person name="Han C."/>
            <person name="Sutton G."/>
            <person name="Sims D."/>
        </authorList>
    </citation>
    <scope>NUCLEOTIDE SEQUENCE [LARGE SCALE GENOMIC DNA]</scope>
    <source>
        <strain evidence="2 3">03BB102</strain>
        <plasmid evidence="3">Plasmid p03BB102_179</plasmid>
    </source>
</reference>
<sequence>MEKLIIIFRLLYRIKGILFFYFRVFIFYNGKKRAMNIIDIAYNFLIIRASLHIQFVFMYNKNKEILSDSESKPLSNQKLVNLRIDFAFKQLFGTSRREDILLTLLNAMLADSLKSSIRRSAFASRI</sequence>
<name>A0A125YA19_BACC3</name>
<dbReference type="Proteomes" id="UP000002210">
    <property type="component" value="Plasmid p03BB102_179"/>
</dbReference>
<protein>
    <submittedName>
        <fullName evidence="2">Uncharacterized protein</fullName>
    </submittedName>
</protein>
<evidence type="ECO:0000313" key="3">
    <source>
        <dbReference type="Proteomes" id="UP000002210"/>
    </source>
</evidence>
<proteinExistence type="predicted"/>
<gene>
    <name evidence="2" type="ordered locus">BCA_A0156</name>
</gene>
<dbReference type="PATRIC" id="fig|572264.18.peg.5684"/>
<evidence type="ECO:0000256" key="1">
    <source>
        <dbReference type="SAM" id="Phobius"/>
    </source>
</evidence>
<organism evidence="2 3">
    <name type="scientific">Bacillus cereus (strain 03BB102)</name>
    <dbReference type="NCBI Taxonomy" id="572264"/>
    <lineage>
        <taxon>Bacteria</taxon>
        <taxon>Bacillati</taxon>
        <taxon>Bacillota</taxon>
        <taxon>Bacilli</taxon>
        <taxon>Bacillales</taxon>
        <taxon>Bacillaceae</taxon>
        <taxon>Bacillus</taxon>
        <taxon>Bacillus cereus group</taxon>
    </lineage>
</organism>
<accession>A0A125YA19</accession>